<dbReference type="RefSeq" id="XP_046012716.1">
    <property type="nucleotide sequence ID" value="XM_046147992.1"/>
</dbReference>
<name>A0A9P9BN98_9PEZI</name>
<keyword evidence="5" id="KW-1185">Reference proteome</keyword>
<dbReference type="PANTHER" id="PTHR32361:SF9">
    <property type="entry name" value="FERRIC REDUCTASE TRANSMEMBRANE COMPONENT 3-RELATED"/>
    <property type="match status" value="1"/>
</dbReference>
<evidence type="ECO:0000313" key="5">
    <source>
        <dbReference type="Proteomes" id="UP000756346"/>
    </source>
</evidence>
<dbReference type="GO" id="GO:0006879">
    <property type="term" value="P:intracellular iron ion homeostasis"/>
    <property type="evidence" value="ECO:0007669"/>
    <property type="project" value="TreeGrafter"/>
</dbReference>
<dbReference type="InterPro" id="IPR039261">
    <property type="entry name" value="FNR_nucleotide-bd"/>
</dbReference>
<feature type="domain" description="Ferric reductase NAD binding" evidence="3">
    <location>
        <begin position="85"/>
        <end position="165"/>
    </location>
</feature>
<dbReference type="InterPro" id="IPR013121">
    <property type="entry name" value="Fe_red_NAD-bd_6"/>
</dbReference>
<evidence type="ECO:0000313" key="4">
    <source>
        <dbReference type="EMBL" id="KAH7031036.1"/>
    </source>
</evidence>
<protein>
    <recommendedName>
        <fullName evidence="3">Ferric reductase NAD binding domain-containing protein</fullName>
    </recommendedName>
</protein>
<dbReference type="GO" id="GO:0005886">
    <property type="term" value="C:plasma membrane"/>
    <property type="evidence" value="ECO:0007669"/>
    <property type="project" value="TreeGrafter"/>
</dbReference>
<dbReference type="GO" id="GO:0006826">
    <property type="term" value="P:iron ion transport"/>
    <property type="evidence" value="ECO:0007669"/>
    <property type="project" value="TreeGrafter"/>
</dbReference>
<dbReference type="Proteomes" id="UP000756346">
    <property type="component" value="Unassembled WGS sequence"/>
</dbReference>
<dbReference type="GO" id="GO:0000293">
    <property type="term" value="F:ferric-chelate reductase activity"/>
    <property type="evidence" value="ECO:0007669"/>
    <property type="project" value="TreeGrafter"/>
</dbReference>
<dbReference type="GO" id="GO:0015677">
    <property type="term" value="P:copper ion import"/>
    <property type="evidence" value="ECO:0007669"/>
    <property type="project" value="TreeGrafter"/>
</dbReference>
<dbReference type="AlphaFoldDB" id="A0A9P9BN98"/>
<evidence type="ECO:0000259" key="3">
    <source>
        <dbReference type="Pfam" id="PF08030"/>
    </source>
</evidence>
<keyword evidence="1" id="KW-0813">Transport</keyword>
<dbReference type="Pfam" id="PF08030">
    <property type="entry name" value="NAD_binding_6"/>
    <property type="match status" value="1"/>
</dbReference>
<comment type="caution">
    <text evidence="4">The sequence shown here is derived from an EMBL/GenBank/DDBJ whole genome shotgun (WGS) entry which is preliminary data.</text>
</comment>
<dbReference type="Gene3D" id="3.40.50.80">
    <property type="entry name" value="Nucleotide-binding domain of ferredoxin-NADP reductase (FNR) module"/>
    <property type="match status" value="1"/>
</dbReference>
<dbReference type="PANTHER" id="PTHR32361">
    <property type="entry name" value="FERRIC/CUPRIC REDUCTASE TRANSMEMBRANE COMPONENT"/>
    <property type="match status" value="1"/>
</dbReference>
<dbReference type="EMBL" id="JAGTJQ010000005">
    <property type="protein sequence ID" value="KAH7031036.1"/>
    <property type="molecule type" value="Genomic_DNA"/>
</dbReference>
<dbReference type="GeneID" id="70177538"/>
<accession>A0A9P9BN98</accession>
<keyword evidence="2" id="KW-0560">Oxidoreductase</keyword>
<gene>
    <name evidence="4" type="ORF">B0I36DRAFT_117849</name>
</gene>
<sequence length="228" mass="25690">MLCRNLAPQSEHAKPLMSVEHSAFHGHAMNVAWWDISESSPASSVSLLLLMQARGQIASLLAQDVRQHSVMLEGPYRYDLRLQQYENVSLAAKGVGIAGILPNALDLVNRRRHDARVRSAEATRKVMFRDMTRRVDLFWVLDHNSQQKWLRQELKALQALDSGDEVSTSIAPSYVVCSLLINNRDYCRCGASTRPQRKDRRLFESIHSGVAFIPTMAADSPRVISPVR</sequence>
<evidence type="ECO:0000256" key="1">
    <source>
        <dbReference type="ARBA" id="ARBA00022448"/>
    </source>
</evidence>
<reference evidence="4" key="1">
    <citation type="journal article" date="2021" name="Nat. Commun.">
        <title>Genetic determinants of endophytism in the Arabidopsis root mycobiome.</title>
        <authorList>
            <person name="Mesny F."/>
            <person name="Miyauchi S."/>
            <person name="Thiergart T."/>
            <person name="Pickel B."/>
            <person name="Atanasova L."/>
            <person name="Karlsson M."/>
            <person name="Huettel B."/>
            <person name="Barry K.W."/>
            <person name="Haridas S."/>
            <person name="Chen C."/>
            <person name="Bauer D."/>
            <person name="Andreopoulos W."/>
            <person name="Pangilinan J."/>
            <person name="LaButti K."/>
            <person name="Riley R."/>
            <person name="Lipzen A."/>
            <person name="Clum A."/>
            <person name="Drula E."/>
            <person name="Henrissat B."/>
            <person name="Kohler A."/>
            <person name="Grigoriev I.V."/>
            <person name="Martin F.M."/>
            <person name="Hacquard S."/>
        </authorList>
    </citation>
    <scope>NUCLEOTIDE SEQUENCE</scope>
    <source>
        <strain evidence="4">MPI-CAGE-CH-0230</strain>
    </source>
</reference>
<evidence type="ECO:0000256" key="2">
    <source>
        <dbReference type="ARBA" id="ARBA00023002"/>
    </source>
</evidence>
<dbReference type="InterPro" id="IPR051410">
    <property type="entry name" value="Ferric/Cupric_Reductase"/>
</dbReference>
<organism evidence="4 5">
    <name type="scientific">Microdochium trichocladiopsis</name>
    <dbReference type="NCBI Taxonomy" id="1682393"/>
    <lineage>
        <taxon>Eukaryota</taxon>
        <taxon>Fungi</taxon>
        <taxon>Dikarya</taxon>
        <taxon>Ascomycota</taxon>
        <taxon>Pezizomycotina</taxon>
        <taxon>Sordariomycetes</taxon>
        <taxon>Xylariomycetidae</taxon>
        <taxon>Xylariales</taxon>
        <taxon>Microdochiaceae</taxon>
        <taxon>Microdochium</taxon>
    </lineage>
</organism>
<proteinExistence type="predicted"/>
<dbReference type="OrthoDB" id="5244652at2759"/>